<evidence type="ECO:0000313" key="4">
    <source>
        <dbReference type="EMBL" id="GAT58926.1"/>
    </source>
</evidence>
<dbReference type="InterPro" id="IPR013320">
    <property type="entry name" value="ConA-like_dom_sf"/>
</dbReference>
<keyword evidence="2 4" id="KW-0378">Hydrolase</keyword>
<organism evidence="4 5">
    <name type="scientific">Mycena chlorophos</name>
    <name type="common">Agaric fungus</name>
    <name type="synonym">Agaricus chlorophos</name>
    <dbReference type="NCBI Taxonomy" id="658473"/>
    <lineage>
        <taxon>Eukaryota</taxon>
        <taxon>Fungi</taxon>
        <taxon>Dikarya</taxon>
        <taxon>Basidiomycota</taxon>
        <taxon>Agaricomycotina</taxon>
        <taxon>Agaricomycetes</taxon>
        <taxon>Agaricomycetidae</taxon>
        <taxon>Agaricales</taxon>
        <taxon>Marasmiineae</taxon>
        <taxon>Mycenaceae</taxon>
        <taxon>Mycena</taxon>
    </lineage>
</organism>
<keyword evidence="2" id="KW-0119">Carbohydrate metabolism</keyword>
<dbReference type="Gene3D" id="2.60.120.180">
    <property type="match status" value="1"/>
</dbReference>
<sequence length="257" mass="27302">MFTKLATLLLLVPFIAAFPIQERAVEKRAVDATTYCGQYDSVTESPYTLYLDQWGLSGATSGSDCASITSLSGTTIAWTTTWTWTGGSGVKSFTNINLNTGINTQLSKITTIPTTWKWSQTTSGTVVADVAYDMFTSSSSGGSAAYEVMIWLLNSNAGPISYTYSSSGQPVPVASNISLGGHTWNLYEGSNGSNVVFSFLPTSAIESFSADIITFFKYLESDFGLSSSQYLTTLQAGTEATSGSATLTTSAYSVVIN</sequence>
<dbReference type="PANTHER" id="PTHR34002">
    <property type="entry name" value="BLR1656 PROTEIN"/>
    <property type="match status" value="1"/>
</dbReference>
<evidence type="ECO:0000256" key="1">
    <source>
        <dbReference type="ARBA" id="ARBA00005519"/>
    </source>
</evidence>
<dbReference type="Pfam" id="PF01670">
    <property type="entry name" value="Glyco_hydro_12"/>
    <property type="match status" value="1"/>
</dbReference>
<protein>
    <submittedName>
        <fullName evidence="4">Glycoside hydrolase family 12 protein</fullName>
    </submittedName>
</protein>
<proteinExistence type="inferred from homology"/>
<dbReference type="InterPro" id="IPR002594">
    <property type="entry name" value="GH12"/>
</dbReference>
<dbReference type="GO" id="GO:0016787">
    <property type="term" value="F:hydrolase activity"/>
    <property type="evidence" value="ECO:0007669"/>
    <property type="project" value="UniProtKB-KW"/>
</dbReference>
<keyword evidence="2" id="KW-0326">Glycosidase</keyword>
<accession>A0ABQ0M6D3</accession>
<dbReference type="Proteomes" id="UP000815677">
    <property type="component" value="Unassembled WGS sequence"/>
</dbReference>
<evidence type="ECO:0000256" key="3">
    <source>
        <dbReference type="SAM" id="SignalP"/>
    </source>
</evidence>
<dbReference type="InterPro" id="IPR013319">
    <property type="entry name" value="GH11/12"/>
</dbReference>
<evidence type="ECO:0000313" key="5">
    <source>
        <dbReference type="Proteomes" id="UP000815677"/>
    </source>
</evidence>
<evidence type="ECO:0000256" key="2">
    <source>
        <dbReference type="RuleBase" id="RU361163"/>
    </source>
</evidence>
<keyword evidence="5" id="KW-1185">Reference proteome</keyword>
<reference evidence="4" key="1">
    <citation type="submission" date="2014-09" db="EMBL/GenBank/DDBJ databases">
        <title>Genome sequence of the luminous mushroom Mycena chlorophos for searching fungal bioluminescence genes.</title>
        <authorList>
            <person name="Tanaka Y."/>
            <person name="Kasuga D."/>
            <person name="Oba Y."/>
            <person name="Hase S."/>
            <person name="Sato K."/>
            <person name="Oba Y."/>
            <person name="Sakakibara Y."/>
        </authorList>
    </citation>
    <scope>NUCLEOTIDE SEQUENCE</scope>
</reference>
<feature type="chain" id="PRO_5045791651" evidence="3">
    <location>
        <begin position="18"/>
        <end position="257"/>
    </location>
</feature>
<feature type="signal peptide" evidence="3">
    <location>
        <begin position="1"/>
        <end position="17"/>
    </location>
</feature>
<keyword evidence="2" id="KW-0624">Polysaccharide degradation</keyword>
<comment type="similarity">
    <text evidence="1 2">Belongs to the glycosyl hydrolase 12 (cellulase H) family.</text>
</comment>
<dbReference type="EMBL" id="DF849791">
    <property type="protein sequence ID" value="GAT58926.1"/>
    <property type="molecule type" value="Genomic_DNA"/>
</dbReference>
<keyword evidence="3" id="KW-0732">Signal</keyword>
<dbReference type="PANTHER" id="PTHR34002:SF9">
    <property type="entry name" value="XYLOGLUCAN-SPECIFIC ENDO-BETA-1,4-GLUCANASE A"/>
    <property type="match status" value="1"/>
</dbReference>
<name>A0ABQ0M6D3_MYCCL</name>
<dbReference type="SUPFAM" id="SSF49899">
    <property type="entry name" value="Concanavalin A-like lectins/glucanases"/>
    <property type="match status" value="1"/>
</dbReference>
<gene>
    <name evidence="4" type="ORF">MCHLO_15300</name>
</gene>